<evidence type="ECO:0000313" key="1">
    <source>
        <dbReference type="EMBL" id="CAK5279503.1"/>
    </source>
</evidence>
<dbReference type="EMBL" id="CAVNYO010000436">
    <property type="protein sequence ID" value="CAK5279503.1"/>
    <property type="molecule type" value="Genomic_DNA"/>
</dbReference>
<gene>
    <name evidence="1" type="ORF">MYCIT1_LOCUS29553</name>
</gene>
<comment type="caution">
    <text evidence="1">The sequence shown here is derived from an EMBL/GenBank/DDBJ whole genome shotgun (WGS) entry which is preliminary data.</text>
</comment>
<dbReference type="AlphaFoldDB" id="A0AAD2K597"/>
<name>A0AAD2K597_9AGAR</name>
<proteinExistence type="predicted"/>
<protein>
    <submittedName>
        <fullName evidence="1">Uncharacterized protein</fullName>
    </submittedName>
</protein>
<sequence>MGHNSKAQNISSGFSVTRDLSYRAMSFVYGCHDNDGVYALDIRRATITEIKTAGSNQIVHPLGTVLWVEGEVRAISLRGGSLILKDGVVGGTTGVGSADTGCPLSFAFPFPFDPWGLSVLDFFVDSDGLVSSSRLWSSVGSSLSLRLRLGLTVSLGVS</sequence>
<evidence type="ECO:0000313" key="2">
    <source>
        <dbReference type="Proteomes" id="UP001295794"/>
    </source>
</evidence>
<dbReference type="Proteomes" id="UP001295794">
    <property type="component" value="Unassembled WGS sequence"/>
</dbReference>
<keyword evidence="2" id="KW-1185">Reference proteome</keyword>
<organism evidence="1 2">
    <name type="scientific">Mycena citricolor</name>
    <dbReference type="NCBI Taxonomy" id="2018698"/>
    <lineage>
        <taxon>Eukaryota</taxon>
        <taxon>Fungi</taxon>
        <taxon>Dikarya</taxon>
        <taxon>Basidiomycota</taxon>
        <taxon>Agaricomycotina</taxon>
        <taxon>Agaricomycetes</taxon>
        <taxon>Agaricomycetidae</taxon>
        <taxon>Agaricales</taxon>
        <taxon>Marasmiineae</taxon>
        <taxon>Mycenaceae</taxon>
        <taxon>Mycena</taxon>
    </lineage>
</organism>
<reference evidence="1" key="1">
    <citation type="submission" date="2023-11" db="EMBL/GenBank/DDBJ databases">
        <authorList>
            <person name="De Vega J J."/>
            <person name="De Vega J J."/>
        </authorList>
    </citation>
    <scope>NUCLEOTIDE SEQUENCE</scope>
</reference>
<accession>A0AAD2K597</accession>